<protein>
    <submittedName>
        <fullName evidence="1">Uncharacterized protein</fullName>
    </submittedName>
</protein>
<proteinExistence type="predicted"/>
<reference evidence="1" key="2">
    <citation type="submission" date="2020-08" db="EMBL/GenBank/DDBJ databases">
        <title>Plant Genome Project.</title>
        <authorList>
            <person name="Zhang R.-G."/>
        </authorList>
    </citation>
    <scope>NUCLEOTIDE SEQUENCE</scope>
    <source>
        <strain evidence="1">Huo1</strain>
        <tissue evidence="1">Leaf</tissue>
    </source>
</reference>
<dbReference type="OrthoDB" id="1002318at2759"/>
<name>A0A8X8ZRZ0_SALSN</name>
<sequence>MDSVSTTTSLLPEISPEVAAGANNSDSDSATAILVLSTVVGVAGSYVFGSAVGFSSPGQPRIVDDLGLTVAEATAMETETVGSLKLQKRERRLNSGNLQCGGEGSTTVTSILRHVSSIPAAISSIPRRRIVRAHHRAFLRQFPALCPPILTASRSLRLRFLLI</sequence>
<dbReference type="EMBL" id="PNBA02000008">
    <property type="protein sequence ID" value="KAG6415907.1"/>
    <property type="molecule type" value="Genomic_DNA"/>
</dbReference>
<evidence type="ECO:0000313" key="2">
    <source>
        <dbReference type="Proteomes" id="UP000298416"/>
    </source>
</evidence>
<dbReference type="AlphaFoldDB" id="A0A8X8ZRZ0"/>
<organism evidence="1">
    <name type="scientific">Salvia splendens</name>
    <name type="common">Scarlet sage</name>
    <dbReference type="NCBI Taxonomy" id="180675"/>
    <lineage>
        <taxon>Eukaryota</taxon>
        <taxon>Viridiplantae</taxon>
        <taxon>Streptophyta</taxon>
        <taxon>Embryophyta</taxon>
        <taxon>Tracheophyta</taxon>
        <taxon>Spermatophyta</taxon>
        <taxon>Magnoliopsida</taxon>
        <taxon>eudicotyledons</taxon>
        <taxon>Gunneridae</taxon>
        <taxon>Pentapetalae</taxon>
        <taxon>asterids</taxon>
        <taxon>lamiids</taxon>
        <taxon>Lamiales</taxon>
        <taxon>Lamiaceae</taxon>
        <taxon>Nepetoideae</taxon>
        <taxon>Mentheae</taxon>
        <taxon>Salviinae</taxon>
        <taxon>Salvia</taxon>
        <taxon>Salvia subgen. Calosphace</taxon>
        <taxon>core Calosphace</taxon>
    </lineage>
</organism>
<reference evidence="1" key="1">
    <citation type="submission" date="2018-01" db="EMBL/GenBank/DDBJ databases">
        <authorList>
            <person name="Mao J.F."/>
        </authorList>
    </citation>
    <scope>NUCLEOTIDE SEQUENCE</scope>
    <source>
        <strain evidence="1">Huo1</strain>
        <tissue evidence="1">Leaf</tissue>
    </source>
</reference>
<keyword evidence="2" id="KW-1185">Reference proteome</keyword>
<evidence type="ECO:0000313" key="1">
    <source>
        <dbReference type="EMBL" id="KAG6415907.1"/>
    </source>
</evidence>
<dbReference type="Proteomes" id="UP000298416">
    <property type="component" value="Unassembled WGS sequence"/>
</dbReference>
<comment type="caution">
    <text evidence="1">The sequence shown here is derived from an EMBL/GenBank/DDBJ whole genome shotgun (WGS) entry which is preliminary data.</text>
</comment>
<gene>
    <name evidence="1" type="ORF">SASPL_123326</name>
</gene>
<accession>A0A8X8ZRZ0</accession>